<dbReference type="EMBL" id="LNRQ01000007">
    <property type="protein sequence ID" value="KZM88574.1"/>
    <property type="molecule type" value="Genomic_DNA"/>
</dbReference>
<dbReference type="EMBL" id="CP093349">
    <property type="protein sequence ID" value="WOH10015.1"/>
    <property type="molecule type" value="Genomic_DNA"/>
</dbReference>
<dbReference type="Proteomes" id="UP000077755">
    <property type="component" value="Chromosome 7"/>
</dbReference>
<dbReference type="InterPro" id="IPR053090">
    <property type="entry name" value="Centromere_KNL-2_homolog"/>
</dbReference>
<keyword evidence="5" id="KW-1185">Reference proteome</keyword>
<organism evidence="3">
    <name type="scientific">Daucus carota subsp. sativus</name>
    <name type="common">Carrot</name>
    <dbReference type="NCBI Taxonomy" id="79200"/>
    <lineage>
        <taxon>Eukaryota</taxon>
        <taxon>Viridiplantae</taxon>
        <taxon>Streptophyta</taxon>
        <taxon>Embryophyta</taxon>
        <taxon>Tracheophyta</taxon>
        <taxon>Spermatophyta</taxon>
        <taxon>Magnoliopsida</taxon>
        <taxon>eudicotyledons</taxon>
        <taxon>Gunneridae</taxon>
        <taxon>Pentapetalae</taxon>
        <taxon>asterids</taxon>
        <taxon>campanulids</taxon>
        <taxon>Apiales</taxon>
        <taxon>Apiaceae</taxon>
        <taxon>Apioideae</taxon>
        <taxon>Scandiceae</taxon>
        <taxon>Daucinae</taxon>
        <taxon>Daucus</taxon>
        <taxon>Daucus sect. Daucus</taxon>
    </lineage>
</organism>
<dbReference type="AlphaFoldDB" id="A0A164U8P6"/>
<feature type="compositionally biased region" description="Polar residues" evidence="1">
    <location>
        <begin position="346"/>
        <end position="356"/>
    </location>
</feature>
<feature type="compositionally biased region" description="Basic and acidic residues" evidence="1">
    <location>
        <begin position="549"/>
        <end position="581"/>
    </location>
</feature>
<evidence type="ECO:0000313" key="5">
    <source>
        <dbReference type="Proteomes" id="UP000077755"/>
    </source>
</evidence>
<feature type="region of interest" description="Disordered" evidence="1">
    <location>
        <begin position="540"/>
        <end position="594"/>
    </location>
</feature>
<evidence type="ECO:0000256" key="1">
    <source>
        <dbReference type="SAM" id="MobiDB-lite"/>
    </source>
</evidence>
<protein>
    <recommendedName>
        <fullName evidence="2">SANTA domain-containing protein</fullName>
    </recommendedName>
</protein>
<evidence type="ECO:0000313" key="3">
    <source>
        <dbReference type="EMBL" id="KZM88574.1"/>
    </source>
</evidence>
<dbReference type="InterPro" id="IPR015216">
    <property type="entry name" value="SANTA"/>
</dbReference>
<feature type="compositionally biased region" description="Low complexity" evidence="1">
    <location>
        <begin position="357"/>
        <end position="372"/>
    </location>
</feature>
<dbReference type="Gramene" id="KZM88574">
    <property type="protein sequence ID" value="KZM88574"/>
    <property type="gene ID" value="DCAR_025649"/>
</dbReference>
<dbReference type="PANTHER" id="PTHR35311:SF1">
    <property type="entry name" value="PROTEIN EMBRYO DEFECTIVE 1674"/>
    <property type="match status" value="1"/>
</dbReference>
<feature type="region of interest" description="Disordered" evidence="1">
    <location>
        <begin position="346"/>
        <end position="372"/>
    </location>
</feature>
<proteinExistence type="predicted"/>
<evidence type="ECO:0000313" key="4">
    <source>
        <dbReference type="EMBL" id="WOH10015.1"/>
    </source>
</evidence>
<reference evidence="3" key="1">
    <citation type="journal article" date="2016" name="Nat. Genet.">
        <title>A high-quality carrot genome assembly provides new insights into carotenoid accumulation and asterid genome evolution.</title>
        <authorList>
            <person name="Iorizzo M."/>
            <person name="Ellison S."/>
            <person name="Senalik D."/>
            <person name="Zeng P."/>
            <person name="Satapoomin P."/>
            <person name="Huang J."/>
            <person name="Bowman M."/>
            <person name="Iovene M."/>
            <person name="Sanseverino W."/>
            <person name="Cavagnaro P."/>
            <person name="Yildiz M."/>
            <person name="Macko-Podgorni A."/>
            <person name="Moranska E."/>
            <person name="Grzebelus E."/>
            <person name="Grzebelus D."/>
            <person name="Ashrafi H."/>
            <person name="Zheng Z."/>
            <person name="Cheng S."/>
            <person name="Spooner D."/>
            <person name="Van Deynze A."/>
            <person name="Simon P."/>
        </authorList>
    </citation>
    <scope>NUCLEOTIDE SEQUENCE [LARGE SCALE GENOMIC DNA]</scope>
    <source>
        <tissue evidence="3">Leaf</tissue>
    </source>
</reference>
<dbReference type="KEGG" id="dcr:108196103"/>
<dbReference type="Pfam" id="PF09133">
    <property type="entry name" value="SANTA"/>
    <property type="match status" value="1"/>
</dbReference>
<sequence length="594" mass="66400">MFTPPASSARKHQNNNSNSNSPPTLTPIFNSLLKTNWRKRCNTTRRTPYRFASNNATPLASAPPEQPHFVSTSKNVVLLDWWLTKLQIEGSTSPKAFKFGVGGKAFDGRESTHFFSGEIVKRQDEITLENVEGITIRLDSLLNRFRTLENGFTSQVCDHFFLGFPFDWEEFGAQYFGGQSIHGARSSKGTRTSSDDIDERRCLLSSFDDIPVTRLFDHMMVTSGDYNECSLTRSIFDHILSEYGSSSAELKEEDTDRIPAEDFLVDETKTPLDVSGENNKPLVAGCSSLDKASRDELEHKDDNVILDDVSMGTTNNLLTVHSQSKMDEDVRALSKFVPTRNKTRLETLTSQQQEGLPSNTTTNPDTTSRTSTRQYADTTVTHVASVSQSAIPNAANIKVDRVLDSSSSKNCTTCNHLGKNDSAKRGTMSEMLMNSQELNLFAATLDPGVTAPIPAPEMSRNRIKVPQVDMESRTLNKSGSKKLRRNLNTGSGLLTRSQARGVLTRCRAKLKKLRTDSKDITAEHDVTAEEDAAHFAQTTKISDSCPISEAEKLEKDESRRHVPDKVLEVNNRHLDRPEVRRSGRRRNVVNYRER</sequence>
<evidence type="ECO:0000259" key="2">
    <source>
        <dbReference type="Pfam" id="PF09133"/>
    </source>
</evidence>
<reference evidence="4" key="2">
    <citation type="submission" date="2022-03" db="EMBL/GenBank/DDBJ databases">
        <title>Draft title - Genomic analysis of global carrot germplasm unveils the trajectory of domestication and the origin of high carotenoid orange carrot.</title>
        <authorList>
            <person name="Iorizzo M."/>
            <person name="Ellison S."/>
            <person name="Senalik D."/>
            <person name="Macko-Podgorni A."/>
            <person name="Grzebelus D."/>
            <person name="Bostan H."/>
            <person name="Rolling W."/>
            <person name="Curaba J."/>
            <person name="Simon P."/>
        </authorList>
    </citation>
    <scope>NUCLEOTIDE SEQUENCE</scope>
    <source>
        <tissue evidence="4">Leaf</tissue>
    </source>
</reference>
<dbReference type="PANTHER" id="PTHR35311">
    <property type="entry name" value="KINETOCHORE-ASSOCIATED PROTEIN KNL-2 HOMOLOG"/>
    <property type="match status" value="1"/>
</dbReference>
<dbReference type="OrthoDB" id="118550at2759"/>
<feature type="domain" description="SANTA" evidence="2">
    <location>
        <begin position="76"/>
        <end position="170"/>
    </location>
</feature>
<accession>A0A164U8P6</accession>
<name>A0A164U8P6_DAUCS</name>
<dbReference type="STRING" id="79200.A0A164U8P6"/>
<gene>
    <name evidence="3" type="ORF">DCAR_025649</name>
    <name evidence="4" type="ORF">DCAR_0729476</name>
</gene>
<feature type="region of interest" description="Disordered" evidence="1">
    <location>
        <begin position="1"/>
        <end position="25"/>
    </location>
</feature>